<evidence type="ECO:0000313" key="1">
    <source>
        <dbReference type="EMBL" id="KAG7319236.1"/>
    </source>
</evidence>
<proteinExistence type="predicted"/>
<accession>A0A9D3SCB6</accession>
<evidence type="ECO:0000313" key="2">
    <source>
        <dbReference type="Proteomes" id="UP000824219"/>
    </source>
</evidence>
<sequence length="137" mass="15226">MKATWEKEGMMGKRESKRREGCQVVNPEVMNEPIIKCLRSDTLSVSLNQNTALSQQTSESSKIHTQHQCVASASYDSNTHQIKSAELSVVSSTFEIKYKAAGVGNNSLMVESVFREKISVSGFRMRTGSVCFQPTQM</sequence>
<comment type="caution">
    <text evidence="1">The sequence shown here is derived from an EMBL/GenBank/DDBJ whole genome shotgun (WGS) entry which is preliminary data.</text>
</comment>
<organism evidence="1 2">
    <name type="scientific">Hemibagrus wyckioides</name>
    <dbReference type="NCBI Taxonomy" id="337641"/>
    <lineage>
        <taxon>Eukaryota</taxon>
        <taxon>Metazoa</taxon>
        <taxon>Chordata</taxon>
        <taxon>Craniata</taxon>
        <taxon>Vertebrata</taxon>
        <taxon>Euteleostomi</taxon>
        <taxon>Actinopterygii</taxon>
        <taxon>Neopterygii</taxon>
        <taxon>Teleostei</taxon>
        <taxon>Ostariophysi</taxon>
        <taxon>Siluriformes</taxon>
        <taxon>Bagridae</taxon>
        <taxon>Hemibagrus</taxon>
    </lineage>
</organism>
<dbReference type="EMBL" id="JAHKSW010000021">
    <property type="protein sequence ID" value="KAG7319236.1"/>
    <property type="molecule type" value="Genomic_DNA"/>
</dbReference>
<protein>
    <submittedName>
        <fullName evidence="1">Uncharacterized protein</fullName>
    </submittedName>
</protein>
<gene>
    <name evidence="1" type="ORF">KOW79_017710</name>
</gene>
<keyword evidence="2" id="KW-1185">Reference proteome</keyword>
<name>A0A9D3SCB6_9TELE</name>
<dbReference type="Proteomes" id="UP000824219">
    <property type="component" value="Linkage Group LG21"/>
</dbReference>
<dbReference type="AlphaFoldDB" id="A0A9D3SCB6"/>
<reference evidence="1 2" key="1">
    <citation type="submission" date="2021-06" db="EMBL/GenBank/DDBJ databases">
        <title>Chromosome-level genome assembly of the red-tail catfish (Hemibagrus wyckioides).</title>
        <authorList>
            <person name="Shao F."/>
        </authorList>
    </citation>
    <scope>NUCLEOTIDE SEQUENCE [LARGE SCALE GENOMIC DNA]</scope>
    <source>
        <strain evidence="1">EC202008001</strain>
        <tissue evidence="1">Blood</tissue>
    </source>
</reference>